<dbReference type="AlphaFoldDB" id="A0A6N9UHV6"/>
<gene>
    <name evidence="2" type="ORF">G3I46_11645</name>
</gene>
<keyword evidence="1" id="KW-0812">Transmembrane</keyword>
<dbReference type="Proteomes" id="UP000469545">
    <property type="component" value="Unassembled WGS sequence"/>
</dbReference>
<evidence type="ECO:0000313" key="2">
    <source>
        <dbReference type="EMBL" id="NEB17165.1"/>
    </source>
</evidence>
<evidence type="ECO:0000313" key="3">
    <source>
        <dbReference type="Proteomes" id="UP000469545"/>
    </source>
</evidence>
<reference evidence="2 3" key="1">
    <citation type="submission" date="2020-01" db="EMBL/GenBank/DDBJ databases">
        <title>Insect and environment-associated Actinomycetes.</title>
        <authorList>
            <person name="Currrie C."/>
            <person name="Chevrette M."/>
            <person name="Carlson C."/>
            <person name="Stubbendieck R."/>
            <person name="Wendt-Pienkowski E."/>
        </authorList>
    </citation>
    <scope>NUCLEOTIDE SEQUENCE [LARGE SCALE GENOMIC DNA]</scope>
    <source>
        <strain evidence="2 3">SID14172</strain>
    </source>
</reference>
<evidence type="ECO:0000256" key="1">
    <source>
        <dbReference type="SAM" id="Phobius"/>
    </source>
</evidence>
<organism evidence="2 3">
    <name type="scientific">Streptomyces coelicoflavus</name>
    <dbReference type="NCBI Taxonomy" id="285562"/>
    <lineage>
        <taxon>Bacteria</taxon>
        <taxon>Bacillati</taxon>
        <taxon>Actinomycetota</taxon>
        <taxon>Actinomycetes</taxon>
        <taxon>Kitasatosporales</taxon>
        <taxon>Streptomycetaceae</taxon>
        <taxon>Streptomyces</taxon>
    </lineage>
</organism>
<dbReference type="EMBL" id="JAAGMB010000255">
    <property type="protein sequence ID" value="NEB17165.1"/>
    <property type="molecule type" value="Genomic_DNA"/>
</dbReference>
<accession>A0A6N9UHV6</accession>
<sequence length="135" mass="14636">MAKTVVGILLCGLVGLLLLWVGLHDAVRVRRLRQHGVRTAGTVVDNVRVDSNNGPSWAPVIAFVDHHGYRVEFTPRMRGSGMGLATGREVTVVYLREDPQTARVLMRRHMTGPVYFMLAGALAFLCGVVAIAASA</sequence>
<proteinExistence type="predicted"/>
<feature type="transmembrane region" description="Helical" evidence="1">
    <location>
        <begin position="113"/>
        <end position="133"/>
    </location>
</feature>
<keyword evidence="3" id="KW-1185">Reference proteome</keyword>
<comment type="caution">
    <text evidence="2">The sequence shown here is derived from an EMBL/GenBank/DDBJ whole genome shotgun (WGS) entry which is preliminary data.</text>
</comment>
<name>A0A6N9UHV6_9ACTN</name>
<keyword evidence="1" id="KW-0472">Membrane</keyword>
<keyword evidence="1" id="KW-1133">Transmembrane helix</keyword>
<feature type="transmembrane region" description="Helical" evidence="1">
    <location>
        <begin position="6"/>
        <end position="23"/>
    </location>
</feature>
<protein>
    <submittedName>
        <fullName evidence="2">DUF3592 domain-containing protein</fullName>
    </submittedName>
</protein>
<dbReference type="RefSeq" id="WP_087789630.1">
    <property type="nucleotide sequence ID" value="NZ_BEWB01000012.1"/>
</dbReference>